<keyword evidence="3" id="KW-1185">Reference proteome</keyword>
<evidence type="ECO:0000256" key="1">
    <source>
        <dbReference type="SAM" id="MobiDB-lite"/>
    </source>
</evidence>
<reference evidence="3" key="2">
    <citation type="journal article" date="2018" name="Plant J.">
        <title>The Sorghum bicolor reference genome: improved assembly, gene annotations, a transcriptome atlas, and signatures of genome organization.</title>
        <authorList>
            <person name="McCormick R.F."/>
            <person name="Truong S.K."/>
            <person name="Sreedasyam A."/>
            <person name="Jenkins J."/>
            <person name="Shu S."/>
            <person name="Sims D."/>
            <person name="Kennedy M."/>
            <person name="Amirebrahimi M."/>
            <person name="Weers B.D."/>
            <person name="McKinley B."/>
            <person name="Mattison A."/>
            <person name="Morishige D.T."/>
            <person name="Grimwood J."/>
            <person name="Schmutz J."/>
            <person name="Mullet J.E."/>
        </authorList>
    </citation>
    <scope>NUCLEOTIDE SEQUENCE [LARGE SCALE GENOMIC DNA]</scope>
    <source>
        <strain evidence="3">cv. BTx623</strain>
    </source>
</reference>
<sequence length="103" mass="11424">MPGAAPPRSWLSSWRTRDDRRPYTPTTRHARKRQPRFVLAAGSALASARIGSPSVGARPRRRRSSRAADHYLCGDGEARRPDVSQAKEEGLSRRPLGFMAVVT</sequence>
<feature type="region of interest" description="Disordered" evidence="1">
    <location>
        <begin position="50"/>
        <end position="91"/>
    </location>
</feature>
<name>A0A1B6QHT2_SORBI</name>
<protein>
    <submittedName>
        <fullName evidence="2">Uncharacterized protein</fullName>
    </submittedName>
</protein>
<dbReference type="AlphaFoldDB" id="A0A1B6QHT2"/>
<dbReference type="Proteomes" id="UP000000768">
    <property type="component" value="Chromosome 1"/>
</dbReference>
<dbReference type="EMBL" id="CM000760">
    <property type="protein sequence ID" value="KXG37467.1"/>
    <property type="molecule type" value="Genomic_DNA"/>
</dbReference>
<accession>A0A1B6QHT2</accession>
<dbReference type="InParanoid" id="A0A1B6QHT2"/>
<gene>
    <name evidence="2" type="ORF">SORBI_3001G075500</name>
</gene>
<proteinExistence type="predicted"/>
<reference evidence="2 3" key="1">
    <citation type="journal article" date="2009" name="Nature">
        <title>The Sorghum bicolor genome and the diversification of grasses.</title>
        <authorList>
            <person name="Paterson A.H."/>
            <person name="Bowers J.E."/>
            <person name="Bruggmann R."/>
            <person name="Dubchak I."/>
            <person name="Grimwood J."/>
            <person name="Gundlach H."/>
            <person name="Haberer G."/>
            <person name="Hellsten U."/>
            <person name="Mitros T."/>
            <person name="Poliakov A."/>
            <person name="Schmutz J."/>
            <person name="Spannagl M."/>
            <person name="Tang H."/>
            <person name="Wang X."/>
            <person name="Wicker T."/>
            <person name="Bharti A.K."/>
            <person name="Chapman J."/>
            <person name="Feltus F.A."/>
            <person name="Gowik U."/>
            <person name="Grigoriev I.V."/>
            <person name="Lyons E."/>
            <person name="Maher C.A."/>
            <person name="Martis M."/>
            <person name="Narechania A."/>
            <person name="Otillar R.P."/>
            <person name="Penning B.W."/>
            <person name="Salamov A.A."/>
            <person name="Wang Y."/>
            <person name="Zhang L."/>
            <person name="Carpita N.C."/>
            <person name="Freeling M."/>
            <person name="Gingle A.R."/>
            <person name="Hash C.T."/>
            <person name="Keller B."/>
            <person name="Klein P."/>
            <person name="Kresovich S."/>
            <person name="McCann M.C."/>
            <person name="Ming R."/>
            <person name="Peterson D.G."/>
            <person name="Mehboob-ur-Rahman"/>
            <person name="Ware D."/>
            <person name="Westhoff P."/>
            <person name="Mayer K.F."/>
            <person name="Messing J."/>
            <person name="Rokhsar D.S."/>
        </authorList>
    </citation>
    <scope>NUCLEOTIDE SEQUENCE [LARGE SCALE GENOMIC DNA]</scope>
    <source>
        <strain evidence="3">cv. BTx623</strain>
    </source>
</reference>
<dbReference type="Gramene" id="KXG37467">
    <property type="protein sequence ID" value="KXG37467"/>
    <property type="gene ID" value="SORBI_3001G075500"/>
</dbReference>
<evidence type="ECO:0000313" key="2">
    <source>
        <dbReference type="EMBL" id="KXG37467.1"/>
    </source>
</evidence>
<feature type="region of interest" description="Disordered" evidence="1">
    <location>
        <begin position="1"/>
        <end position="35"/>
    </location>
</feature>
<organism evidence="2 3">
    <name type="scientific">Sorghum bicolor</name>
    <name type="common">Sorghum</name>
    <name type="synonym">Sorghum vulgare</name>
    <dbReference type="NCBI Taxonomy" id="4558"/>
    <lineage>
        <taxon>Eukaryota</taxon>
        <taxon>Viridiplantae</taxon>
        <taxon>Streptophyta</taxon>
        <taxon>Embryophyta</taxon>
        <taxon>Tracheophyta</taxon>
        <taxon>Spermatophyta</taxon>
        <taxon>Magnoliopsida</taxon>
        <taxon>Liliopsida</taxon>
        <taxon>Poales</taxon>
        <taxon>Poaceae</taxon>
        <taxon>PACMAD clade</taxon>
        <taxon>Panicoideae</taxon>
        <taxon>Andropogonodae</taxon>
        <taxon>Andropogoneae</taxon>
        <taxon>Sorghinae</taxon>
        <taxon>Sorghum</taxon>
    </lineage>
</organism>
<feature type="compositionally biased region" description="Basic and acidic residues" evidence="1">
    <location>
        <begin position="76"/>
        <end position="91"/>
    </location>
</feature>
<evidence type="ECO:0000313" key="3">
    <source>
        <dbReference type="Proteomes" id="UP000000768"/>
    </source>
</evidence>